<dbReference type="HOGENOM" id="CLU_1831343_0_0_4"/>
<dbReference type="InterPro" id="IPR018371">
    <property type="entry name" value="Chitin-binding_1_CS"/>
</dbReference>
<reference evidence="3 4" key="2">
    <citation type="journal article" date="2016" name="Appl. Microbiol. Biotechnol.">
        <title>Mutations improving production and secretion of extracellular lipase by Burkholderia glumae PG1.</title>
        <authorList>
            <person name="Knapp A."/>
            <person name="Voget S."/>
            <person name="Gao R."/>
            <person name="Zaburannyi N."/>
            <person name="Krysciak D."/>
            <person name="Breuer M."/>
            <person name="Hauer B."/>
            <person name="Streit W.R."/>
            <person name="Muller R."/>
            <person name="Daniel R."/>
            <person name="Jaeger K.E."/>
        </authorList>
    </citation>
    <scope>NUCLEOTIDE SEQUENCE [LARGE SCALE GENOMIC DNA]</scope>
    <source>
        <strain evidence="3 4">PG1</strain>
    </source>
</reference>
<keyword evidence="4" id="KW-1185">Reference proteome</keyword>
<dbReference type="EMBL" id="CP002581">
    <property type="protein sequence ID" value="AJK50009.1"/>
    <property type="molecule type" value="Genomic_DNA"/>
</dbReference>
<dbReference type="InterPro" id="IPR036861">
    <property type="entry name" value="Endochitinase-like_sf"/>
</dbReference>
<dbReference type="AlphaFoldDB" id="A0A0B6S6E2"/>
<dbReference type="InterPro" id="IPR001002">
    <property type="entry name" value="Chitin-bd_1"/>
</dbReference>
<evidence type="ECO:0000313" key="4">
    <source>
        <dbReference type="Proteomes" id="UP000031838"/>
    </source>
</evidence>
<feature type="domain" description="Chitin-binding type-1" evidence="2">
    <location>
        <begin position="26"/>
        <end position="68"/>
    </location>
</feature>
<proteinExistence type="predicted"/>
<evidence type="ECO:0000313" key="3">
    <source>
        <dbReference type="EMBL" id="AJK50009.1"/>
    </source>
</evidence>
<dbReference type="GO" id="GO:0008061">
    <property type="term" value="F:chitin binding"/>
    <property type="evidence" value="ECO:0007669"/>
    <property type="project" value="InterPro"/>
</dbReference>
<dbReference type="SMART" id="SM00270">
    <property type="entry name" value="ChtBD1"/>
    <property type="match status" value="1"/>
</dbReference>
<reference evidence="4" key="1">
    <citation type="submission" date="2011-03" db="EMBL/GenBank/DDBJ databases">
        <authorList>
            <person name="Voget S."/>
            <person name="Streit W.R."/>
            <person name="Jaeger K.E."/>
            <person name="Daniel R."/>
        </authorList>
    </citation>
    <scope>NUCLEOTIDE SEQUENCE [LARGE SCALE GENOMIC DNA]</scope>
    <source>
        <strain evidence="4">PG1</strain>
    </source>
</reference>
<sequence length="140" mass="13555">MFKAIFFRFIAMLSIMLTFWATPAFSQQCGDQGGGAVCDNNLCCSQYGYCGLGGDYCGAQCQSGPCDESSGGNGGTSGGVVACHATCAALGGAVCAAVGTSCVVGSTVTVGSLAIPCTALIIGACGASAGVASVCIDACS</sequence>
<organism evidence="3 4">
    <name type="scientific">Burkholderia plantarii</name>
    <dbReference type="NCBI Taxonomy" id="41899"/>
    <lineage>
        <taxon>Bacteria</taxon>
        <taxon>Pseudomonadati</taxon>
        <taxon>Pseudomonadota</taxon>
        <taxon>Betaproteobacteria</taxon>
        <taxon>Burkholderiales</taxon>
        <taxon>Burkholderiaceae</taxon>
        <taxon>Burkholderia</taxon>
    </lineage>
</organism>
<dbReference type="SUPFAM" id="SSF57016">
    <property type="entry name" value="Plant lectins/antimicrobial peptides"/>
    <property type="match status" value="1"/>
</dbReference>
<gene>
    <name evidence="3" type="ORF">BGL_2c19450</name>
</gene>
<dbReference type="Proteomes" id="UP000031838">
    <property type="component" value="Chromosome 2"/>
</dbReference>
<keyword evidence="3" id="KW-0378">Hydrolase</keyword>
<accession>A0A0B6S6E2</accession>
<dbReference type="PRINTS" id="PR00451">
    <property type="entry name" value="CHITINBINDNG"/>
</dbReference>
<evidence type="ECO:0000256" key="1">
    <source>
        <dbReference type="SAM" id="SignalP"/>
    </source>
</evidence>
<feature type="signal peptide" evidence="1">
    <location>
        <begin position="1"/>
        <end position="26"/>
    </location>
</feature>
<feature type="chain" id="PRO_5002122275" evidence="1">
    <location>
        <begin position="27"/>
        <end position="140"/>
    </location>
</feature>
<dbReference type="PROSITE" id="PS00026">
    <property type="entry name" value="CHIT_BIND_I_1"/>
    <property type="match status" value="1"/>
</dbReference>
<keyword evidence="1" id="KW-0732">Signal</keyword>
<dbReference type="Pfam" id="PF00187">
    <property type="entry name" value="Chitin_bind_1"/>
    <property type="match status" value="1"/>
</dbReference>
<protein>
    <submittedName>
        <fullName evidence="3">Glycoside hydrolase family 19</fullName>
    </submittedName>
</protein>
<evidence type="ECO:0000259" key="2">
    <source>
        <dbReference type="PROSITE" id="PS50941"/>
    </source>
</evidence>
<dbReference type="GO" id="GO:0016787">
    <property type="term" value="F:hydrolase activity"/>
    <property type="evidence" value="ECO:0007669"/>
    <property type="project" value="UniProtKB-KW"/>
</dbReference>
<dbReference type="Gene3D" id="3.30.60.10">
    <property type="entry name" value="Endochitinase-like"/>
    <property type="match status" value="1"/>
</dbReference>
<dbReference type="PROSITE" id="PS50941">
    <property type="entry name" value="CHIT_BIND_I_2"/>
    <property type="match status" value="1"/>
</dbReference>
<dbReference type="KEGG" id="bgp:BGL_2c19450"/>
<name>A0A0B6S6E2_BURPL</name>
<dbReference type="CDD" id="cd00035">
    <property type="entry name" value="ChtBD1"/>
    <property type="match status" value="1"/>
</dbReference>